<reference evidence="2 3" key="1">
    <citation type="submission" date="2022-04" db="EMBL/GenBank/DDBJ databases">
        <title>The arsenic-methylating capacity of Chitinophaga filiformis YT5 during chitin decomposition.</title>
        <authorList>
            <person name="Chen G."/>
            <person name="Liang Y."/>
        </authorList>
    </citation>
    <scope>NUCLEOTIDE SEQUENCE [LARGE SCALE GENOMIC DNA]</scope>
    <source>
        <strain evidence="2 3">YT5</strain>
    </source>
</reference>
<dbReference type="EMBL" id="CP095855">
    <property type="protein sequence ID" value="UPK67315.1"/>
    <property type="molecule type" value="Genomic_DNA"/>
</dbReference>
<dbReference type="RefSeq" id="WP_247809593.1">
    <property type="nucleotide sequence ID" value="NZ_CP095855.1"/>
</dbReference>
<evidence type="ECO:0000313" key="3">
    <source>
        <dbReference type="Proteomes" id="UP000830198"/>
    </source>
</evidence>
<proteinExistence type="predicted"/>
<organism evidence="2 3">
    <name type="scientific">Chitinophaga filiformis</name>
    <name type="common">Myxococcus filiformis</name>
    <name type="synonym">Flexibacter filiformis</name>
    <dbReference type="NCBI Taxonomy" id="104663"/>
    <lineage>
        <taxon>Bacteria</taxon>
        <taxon>Pseudomonadati</taxon>
        <taxon>Bacteroidota</taxon>
        <taxon>Chitinophagia</taxon>
        <taxon>Chitinophagales</taxon>
        <taxon>Chitinophagaceae</taxon>
        <taxon>Chitinophaga</taxon>
    </lineage>
</organism>
<keyword evidence="1" id="KW-1133">Transmembrane helix</keyword>
<accession>A0ABY4HUN4</accession>
<keyword evidence="1" id="KW-0812">Transmembrane</keyword>
<name>A0ABY4HUN4_CHIFI</name>
<gene>
    <name evidence="2" type="ORF">MYF79_20455</name>
</gene>
<feature type="transmembrane region" description="Helical" evidence="1">
    <location>
        <begin position="40"/>
        <end position="60"/>
    </location>
</feature>
<evidence type="ECO:0000256" key="1">
    <source>
        <dbReference type="SAM" id="Phobius"/>
    </source>
</evidence>
<feature type="transmembrane region" description="Helical" evidence="1">
    <location>
        <begin position="72"/>
        <end position="92"/>
    </location>
</feature>
<feature type="transmembrane region" description="Helical" evidence="1">
    <location>
        <begin position="12"/>
        <end position="34"/>
    </location>
</feature>
<feature type="transmembrane region" description="Helical" evidence="1">
    <location>
        <begin position="125"/>
        <end position="145"/>
    </location>
</feature>
<protein>
    <submittedName>
        <fullName evidence="2">Uncharacterized protein</fullName>
    </submittedName>
</protein>
<sequence>MADISNNEQKKVTLFSILLMVLTSIHHIYGAIIYNTPWRLHVLFLSIPVIILTLILDRLLSPVHTNRWIFRLYWILTLLTSIILIGVFEGLYNHVLKNILFFISLPEKDMEKLYPNGIYEMPDNLFFELTGILQGVLVAVLIIYFSRLIRKGHQHLSGW</sequence>
<keyword evidence="3" id="KW-1185">Reference proteome</keyword>
<evidence type="ECO:0000313" key="2">
    <source>
        <dbReference type="EMBL" id="UPK67315.1"/>
    </source>
</evidence>
<keyword evidence="1" id="KW-0472">Membrane</keyword>
<dbReference type="Proteomes" id="UP000830198">
    <property type="component" value="Chromosome"/>
</dbReference>